<feature type="transmembrane region" description="Helical" evidence="5">
    <location>
        <begin position="140"/>
        <end position="158"/>
    </location>
</feature>
<evidence type="ECO:0000256" key="5">
    <source>
        <dbReference type="SAM" id="Phobius"/>
    </source>
</evidence>
<feature type="transmembrane region" description="Helical" evidence="5">
    <location>
        <begin position="7"/>
        <end position="28"/>
    </location>
</feature>
<dbReference type="PANTHER" id="PTHR32322:SF9">
    <property type="entry name" value="AMINO-ACID METABOLITE EFFLUX PUMP-RELATED"/>
    <property type="match status" value="1"/>
</dbReference>
<evidence type="ECO:0000313" key="8">
    <source>
        <dbReference type="Proteomes" id="UP000180280"/>
    </source>
</evidence>
<feature type="transmembrane region" description="Helical" evidence="5">
    <location>
        <begin position="87"/>
        <end position="109"/>
    </location>
</feature>
<name>A0ABX3C9F4_9NEIS</name>
<dbReference type="RefSeq" id="WP_071114189.1">
    <property type="nucleotide sequence ID" value="NZ_MKCS01000001.1"/>
</dbReference>
<keyword evidence="3 5" id="KW-1133">Transmembrane helix</keyword>
<dbReference type="SUPFAM" id="SSF103481">
    <property type="entry name" value="Multidrug resistance efflux transporter EmrE"/>
    <property type="match status" value="2"/>
</dbReference>
<evidence type="ECO:0000256" key="3">
    <source>
        <dbReference type="ARBA" id="ARBA00022989"/>
    </source>
</evidence>
<dbReference type="InterPro" id="IPR050638">
    <property type="entry name" value="AA-Vitamin_Transporters"/>
</dbReference>
<dbReference type="Pfam" id="PF00892">
    <property type="entry name" value="EamA"/>
    <property type="match status" value="2"/>
</dbReference>
<sequence length="308" mass="32936">MMKIQHVLLAILVAAIWGLSFIVVKIGLTQCPPLLLAALRFVVVFAVGVLLFPRPTLPWRLYLRAGLCLGVIQFAGLFSAIKLGMPAGIVSVLAQVQVFITLLLANVLLQETRSAVQKAVMALALLGVLLLGYARYHDALPLLPLLLALLGAAGFAWGNIELKRSGKVDMFGFAVWMSVVPPLPLLLLSFTLEGGPAAAWSVLAHFTWTGLLALLFLALIGTLFALGSWGKLLSLYPATLVAPFSLLSPVFGLLGGYVILQERYDGLSILASALIVAALALNTYAGKLGAFKGWLQRAHLTIKGLPHR</sequence>
<evidence type="ECO:0000256" key="4">
    <source>
        <dbReference type="ARBA" id="ARBA00023136"/>
    </source>
</evidence>
<accession>A0ABX3C9F4</accession>
<comment type="subcellular location">
    <subcellularLocation>
        <location evidence="1">Membrane</location>
        <topology evidence="1">Multi-pass membrane protein</topology>
    </subcellularLocation>
</comment>
<dbReference type="EMBL" id="MKCT01000058">
    <property type="protein sequence ID" value="OHX18717.1"/>
    <property type="molecule type" value="Genomic_DNA"/>
</dbReference>
<feature type="transmembrane region" description="Helical" evidence="5">
    <location>
        <begin position="116"/>
        <end position="134"/>
    </location>
</feature>
<protein>
    <recommendedName>
        <fullName evidence="6">EamA domain-containing protein</fullName>
    </recommendedName>
</protein>
<dbReference type="InterPro" id="IPR037185">
    <property type="entry name" value="EmrE-like"/>
</dbReference>
<feature type="transmembrane region" description="Helical" evidence="5">
    <location>
        <begin position="170"/>
        <end position="190"/>
    </location>
</feature>
<evidence type="ECO:0000256" key="1">
    <source>
        <dbReference type="ARBA" id="ARBA00004141"/>
    </source>
</evidence>
<organism evidence="7 8">
    <name type="scientific">Chromobacterium sphagni</name>
    <dbReference type="NCBI Taxonomy" id="1903179"/>
    <lineage>
        <taxon>Bacteria</taxon>
        <taxon>Pseudomonadati</taxon>
        <taxon>Pseudomonadota</taxon>
        <taxon>Betaproteobacteria</taxon>
        <taxon>Neisseriales</taxon>
        <taxon>Chromobacteriaceae</taxon>
        <taxon>Chromobacterium</taxon>
    </lineage>
</organism>
<feature type="transmembrane region" description="Helical" evidence="5">
    <location>
        <begin position="61"/>
        <end position="81"/>
    </location>
</feature>
<evidence type="ECO:0000313" key="7">
    <source>
        <dbReference type="EMBL" id="OHX18717.1"/>
    </source>
</evidence>
<feature type="transmembrane region" description="Helical" evidence="5">
    <location>
        <begin position="34"/>
        <end position="52"/>
    </location>
</feature>
<comment type="caution">
    <text evidence="7">The sequence shown here is derived from an EMBL/GenBank/DDBJ whole genome shotgun (WGS) entry which is preliminary data.</text>
</comment>
<keyword evidence="2 5" id="KW-0812">Transmembrane</keyword>
<keyword evidence="8" id="KW-1185">Reference proteome</keyword>
<feature type="domain" description="EamA" evidence="6">
    <location>
        <begin position="7"/>
        <end position="131"/>
    </location>
</feature>
<feature type="transmembrane region" description="Helical" evidence="5">
    <location>
        <begin position="238"/>
        <end position="260"/>
    </location>
</feature>
<feature type="transmembrane region" description="Helical" evidence="5">
    <location>
        <begin position="202"/>
        <end position="226"/>
    </location>
</feature>
<gene>
    <name evidence="7" type="ORF">BI344_20210</name>
</gene>
<feature type="transmembrane region" description="Helical" evidence="5">
    <location>
        <begin position="266"/>
        <end position="285"/>
    </location>
</feature>
<dbReference type="InterPro" id="IPR000620">
    <property type="entry name" value="EamA_dom"/>
</dbReference>
<evidence type="ECO:0000256" key="2">
    <source>
        <dbReference type="ARBA" id="ARBA00022692"/>
    </source>
</evidence>
<dbReference type="PANTHER" id="PTHR32322">
    <property type="entry name" value="INNER MEMBRANE TRANSPORTER"/>
    <property type="match status" value="1"/>
</dbReference>
<feature type="domain" description="EamA" evidence="6">
    <location>
        <begin position="145"/>
        <end position="283"/>
    </location>
</feature>
<dbReference type="Proteomes" id="UP000180280">
    <property type="component" value="Unassembled WGS sequence"/>
</dbReference>
<keyword evidence="4 5" id="KW-0472">Membrane</keyword>
<reference evidence="7 8" key="1">
    <citation type="submission" date="2016-09" db="EMBL/GenBank/DDBJ databases">
        <title>Chromobacterium muskegensis sp. nov., an insecticidal bacterium isolated from Sphagnum bogs.</title>
        <authorList>
            <person name="Sparks M.E."/>
            <person name="Blackburn M.B."/>
            <person name="Gundersen-Rindal D.E."/>
            <person name="Mitchell A."/>
            <person name="Farrar R."/>
            <person name="Kuhar D."/>
        </authorList>
    </citation>
    <scope>NUCLEOTIDE SEQUENCE [LARGE SCALE GENOMIC DNA]</scope>
    <source>
        <strain evidence="7 8">14B-1</strain>
    </source>
</reference>
<evidence type="ECO:0000259" key="6">
    <source>
        <dbReference type="Pfam" id="PF00892"/>
    </source>
</evidence>
<proteinExistence type="predicted"/>